<evidence type="ECO:0000256" key="4">
    <source>
        <dbReference type="ARBA" id="ARBA00022837"/>
    </source>
</evidence>
<comment type="caution">
    <text evidence="7">The sequence shown here is derived from an EMBL/GenBank/DDBJ whole genome shotgun (WGS) entry which is preliminary data.</text>
</comment>
<organism evidence="7 8">
    <name type="scientific">Triparma strigata</name>
    <dbReference type="NCBI Taxonomy" id="1606541"/>
    <lineage>
        <taxon>Eukaryota</taxon>
        <taxon>Sar</taxon>
        <taxon>Stramenopiles</taxon>
        <taxon>Ochrophyta</taxon>
        <taxon>Bolidophyceae</taxon>
        <taxon>Parmales</taxon>
        <taxon>Triparmaceae</taxon>
        <taxon>Triparma</taxon>
    </lineage>
</organism>
<evidence type="ECO:0000256" key="5">
    <source>
        <dbReference type="SAM" id="MobiDB-lite"/>
    </source>
</evidence>
<feature type="compositionally biased region" description="Polar residues" evidence="5">
    <location>
        <begin position="216"/>
        <end position="229"/>
    </location>
</feature>
<dbReference type="GO" id="GO:0005509">
    <property type="term" value="F:calcium ion binding"/>
    <property type="evidence" value="ECO:0007669"/>
    <property type="project" value="InterPro"/>
</dbReference>
<feature type="compositionally biased region" description="Basic and acidic residues" evidence="5">
    <location>
        <begin position="610"/>
        <end position="619"/>
    </location>
</feature>
<dbReference type="InterPro" id="IPR011992">
    <property type="entry name" value="EF-hand-dom_pair"/>
</dbReference>
<protein>
    <recommendedName>
        <fullName evidence="6">EF-hand domain-containing protein</fullName>
    </recommendedName>
</protein>
<feature type="compositionally biased region" description="Basic and acidic residues" evidence="5">
    <location>
        <begin position="270"/>
        <end position="287"/>
    </location>
</feature>
<gene>
    <name evidence="7" type="ORF">TrST_g13144</name>
</gene>
<dbReference type="InterPro" id="IPR018247">
    <property type="entry name" value="EF_Hand_1_Ca_BS"/>
</dbReference>
<feature type="compositionally biased region" description="Basic and acidic residues" evidence="5">
    <location>
        <begin position="1066"/>
        <end position="1079"/>
    </location>
</feature>
<dbReference type="PANTHER" id="PTHR34524">
    <property type="entry name" value="CALCYPHOSIN"/>
    <property type="match status" value="1"/>
</dbReference>
<keyword evidence="4" id="KW-0106">Calcium</keyword>
<feature type="domain" description="EF-hand" evidence="6">
    <location>
        <begin position="717"/>
        <end position="752"/>
    </location>
</feature>
<dbReference type="SUPFAM" id="SSF47473">
    <property type="entry name" value="EF-hand"/>
    <property type="match status" value="3"/>
</dbReference>
<accession>A0A9W7C439</accession>
<keyword evidence="3" id="KW-0677">Repeat</keyword>
<feature type="compositionally biased region" description="Low complexity" evidence="5">
    <location>
        <begin position="107"/>
        <end position="130"/>
    </location>
</feature>
<dbReference type="Pfam" id="PF13499">
    <property type="entry name" value="EF-hand_7"/>
    <property type="match status" value="3"/>
</dbReference>
<name>A0A9W7C439_9STRA</name>
<feature type="domain" description="EF-hand" evidence="6">
    <location>
        <begin position="444"/>
        <end position="479"/>
    </location>
</feature>
<dbReference type="InterPro" id="IPR051581">
    <property type="entry name" value="Ca-bind"/>
</dbReference>
<dbReference type="Gene3D" id="1.10.238.10">
    <property type="entry name" value="EF-hand"/>
    <property type="match status" value="4"/>
</dbReference>
<feature type="domain" description="EF-hand" evidence="6">
    <location>
        <begin position="753"/>
        <end position="788"/>
    </location>
</feature>
<feature type="compositionally biased region" description="Basic residues" evidence="5">
    <location>
        <begin position="251"/>
        <end position="269"/>
    </location>
</feature>
<comment type="similarity">
    <text evidence="1">Belongs to the CFAP97 family.</text>
</comment>
<evidence type="ECO:0000256" key="2">
    <source>
        <dbReference type="ARBA" id="ARBA00022723"/>
    </source>
</evidence>
<feature type="region of interest" description="Disordered" evidence="5">
    <location>
        <begin position="610"/>
        <end position="630"/>
    </location>
</feature>
<dbReference type="Proteomes" id="UP001165085">
    <property type="component" value="Unassembled WGS sequence"/>
</dbReference>
<evidence type="ECO:0000256" key="1">
    <source>
        <dbReference type="ARBA" id="ARBA00008315"/>
    </source>
</evidence>
<dbReference type="OrthoDB" id="26525at2759"/>
<feature type="region of interest" description="Disordered" evidence="5">
    <location>
        <begin position="209"/>
        <end position="298"/>
    </location>
</feature>
<proteinExistence type="inferred from homology"/>
<feature type="region of interest" description="Disordered" evidence="5">
    <location>
        <begin position="104"/>
        <end position="141"/>
    </location>
</feature>
<dbReference type="SMART" id="SM00054">
    <property type="entry name" value="EFh"/>
    <property type="match status" value="8"/>
</dbReference>
<dbReference type="PROSITE" id="PS50222">
    <property type="entry name" value="EF_HAND_2"/>
    <property type="match status" value="6"/>
</dbReference>
<feature type="domain" description="EF-hand" evidence="6">
    <location>
        <begin position="838"/>
        <end position="873"/>
    </location>
</feature>
<dbReference type="Pfam" id="PF13879">
    <property type="entry name" value="Hmw_CFAP97"/>
    <property type="match status" value="1"/>
</dbReference>
<sequence>MVREDLPFTSTKIKPKPFAYLHNREAPFSNKICHRENVDRGFKIHKEKLQRIRKAKPVMKTMKPMKFLEDAISKSFKAQEENKQIMRENQALVKKLMKISGKKDDSLSQSVSSLPGSSMAMSSEATATTMKPKFSLTSGPDLKKFQDQKRRRIASKISRENLAMLKRLNAVRPEYSVETMRKQRKKESTILKLRRTNYTVGHILSQPLEPVRTSKQRSLAESSFQSAATSAIGGPEPPMPHIYVDPEALKHLPRSKPGSRRTTRPKGRKKTPEAGAKRTRPTFDTHSRRTSRSPSPEIVQKERHHMLKPIAVHAEVSDEATVNSQSTTAASTVFSKAKDFNVFGMEKADTSDCIVEVLMRDPWDGKYIVRVVSKKTGLLSSTEILHKDAAKVEAWCEANVNGAQDMLELSELLSGLFQEADQSGTGSLKYEEFIRCMEKADLGIEAHELRLVMAEADDNDDGVIDYDEFVPIAIDLIQAFKARAHARRKQQDQDAHVDEEALKMLYTDDLETTVKFVLELLHEVDNRNSGSVTRQELKQCLNNPGTGLTKVEAKMIENEAPRDKFGRIQYKGISEVVFKVRLTTIKNAIMETQASDIQKYIMDMCRDQERDDATNDDASKSNVPDSEFPYTGQLTDRKIANLLQSANMLSLNRLQVLAIMCEADVVDGMVDYWKFVPTAAKAIENMFEPTAIAQRANLLEQSNTSDEALMQGRQREEVENMVRGRFKASDVDGDGWLNPQEFGKCLQSLELGLSKSEINALMTAADLDGNGFIDLDEFVQLAYDQLLYLEREKHIRELQSTVINETNLLMSPSATRARAASMMSGQEEDAIDETAVTAMEEMLIKLFTKADFNHTGYLTANEFREILESLDLGVTSFQQTILMAEADENEDGKIQYGEFVPVCAELLQAFKAKAAAEKDATEKEMDINDRVKLYVANNKNQLKLKINSMIDAFSVADKNNTKSLPRSEMVSLLRSNHNLEKSEVNMVLHSIFHEANGESSYNNIEEIMQEVFFTNIKRKYEDEVPHSSLESHIVQMLEDEEKLLRKEEEAAMKKEADGSINSVSLEDEKMAERRKKEGGLESLDFDDDDGQMSVLSMTAGFLPANRVFSALKNAKHLRLSRVQLLAVMSLAGVDESSTDEVPYRHFATIASEMITKFYDPREIKRRALLEKRTDMNPLKLLNGLGKDDMVKRLMDKLTNIDSKGRGNVSEEIFKQVLNQCLDQCELTNSDFSSLVTSAKRNSAGRIIWKPFVDSVYSLVLTLKRERHLHEGLGEMDENSADSSLGMQTDSLLLVPPGTKALDGLTKALYSQINLESRRGELTIHFSEDTGAALTASDAGGMKTPHKSRVELVNEAQNHRSRSMEFLEDSKKSRFLPKTLAKVFRPVLCVNREGTTLAINGEVWFPGVKGDGGKMWLLDLNITVSTQYNVETGDDDIKLLAEGAGYNMVKVFKMPSLAIADEEAAAGFAENIAENVKIVKGEEGGDKFKF</sequence>
<dbReference type="EMBL" id="BRXY01000535">
    <property type="protein sequence ID" value="GMH98857.1"/>
    <property type="molecule type" value="Genomic_DNA"/>
</dbReference>
<dbReference type="PANTHER" id="PTHR34524:SF6">
    <property type="entry name" value="CALCYPHOSINE LIKE"/>
    <property type="match status" value="1"/>
</dbReference>
<dbReference type="InterPro" id="IPR002048">
    <property type="entry name" value="EF_hand_dom"/>
</dbReference>
<keyword evidence="2" id="KW-0479">Metal-binding</keyword>
<dbReference type="InterPro" id="IPR029488">
    <property type="entry name" value="Hmw/CFAP97"/>
</dbReference>
<evidence type="ECO:0000256" key="3">
    <source>
        <dbReference type="ARBA" id="ARBA00022737"/>
    </source>
</evidence>
<dbReference type="PROSITE" id="PS00018">
    <property type="entry name" value="EF_HAND_1"/>
    <property type="match status" value="5"/>
</dbReference>
<evidence type="ECO:0000259" key="6">
    <source>
        <dbReference type="PROSITE" id="PS50222"/>
    </source>
</evidence>
<feature type="domain" description="EF-hand" evidence="6">
    <location>
        <begin position="408"/>
        <end position="443"/>
    </location>
</feature>
<keyword evidence="8" id="KW-1185">Reference proteome</keyword>
<reference evidence="8" key="1">
    <citation type="journal article" date="2023" name="Commun. Biol.">
        <title>Genome analysis of Parmales, the sister group of diatoms, reveals the evolutionary specialization of diatoms from phago-mixotrophs to photoautotrophs.</title>
        <authorList>
            <person name="Ban H."/>
            <person name="Sato S."/>
            <person name="Yoshikawa S."/>
            <person name="Yamada K."/>
            <person name="Nakamura Y."/>
            <person name="Ichinomiya M."/>
            <person name="Sato N."/>
            <person name="Blanc-Mathieu R."/>
            <person name="Endo H."/>
            <person name="Kuwata A."/>
            <person name="Ogata H."/>
        </authorList>
    </citation>
    <scope>NUCLEOTIDE SEQUENCE [LARGE SCALE GENOMIC DNA]</scope>
    <source>
        <strain evidence="8">NIES 3701</strain>
    </source>
</reference>
<evidence type="ECO:0000313" key="7">
    <source>
        <dbReference type="EMBL" id="GMH98857.1"/>
    </source>
</evidence>
<feature type="domain" description="EF-hand" evidence="6">
    <location>
        <begin position="512"/>
        <end position="547"/>
    </location>
</feature>
<evidence type="ECO:0000313" key="8">
    <source>
        <dbReference type="Proteomes" id="UP001165085"/>
    </source>
</evidence>
<dbReference type="CDD" id="cd00051">
    <property type="entry name" value="EFh"/>
    <property type="match status" value="2"/>
</dbReference>
<feature type="region of interest" description="Disordered" evidence="5">
    <location>
        <begin position="1053"/>
        <end position="1083"/>
    </location>
</feature>